<name>A0ABN7UFS6_GIGMA</name>
<evidence type="ECO:0000313" key="2">
    <source>
        <dbReference type="EMBL" id="CAG8585941.1"/>
    </source>
</evidence>
<sequence>MIRSLREELKKNEDGIKRMKKAGHDFSQFNLHGKELIENFKRNGISLAKELDSFNQFAYGDSRPNITILAEEQQQLQRKVLQLQTQLEQEKNKNRFLSLHLAKLSYKNSEENIKRKRRELEQDVNRLKYRLDEIFRDNLENLLEAKEESVKSNNSYAQRQLEKSKKRLLDSKKVSVEEIEKVCEIQEELTVLELLQEQKLC</sequence>
<dbReference type="Proteomes" id="UP000789901">
    <property type="component" value="Unassembled WGS sequence"/>
</dbReference>
<feature type="coiled-coil region" evidence="1">
    <location>
        <begin position="66"/>
        <end position="137"/>
    </location>
</feature>
<keyword evidence="3" id="KW-1185">Reference proteome</keyword>
<comment type="caution">
    <text evidence="2">The sequence shown here is derived from an EMBL/GenBank/DDBJ whole genome shotgun (WGS) entry which is preliminary data.</text>
</comment>
<evidence type="ECO:0000313" key="3">
    <source>
        <dbReference type="Proteomes" id="UP000789901"/>
    </source>
</evidence>
<accession>A0ABN7UFS6</accession>
<proteinExistence type="predicted"/>
<evidence type="ECO:0000256" key="1">
    <source>
        <dbReference type="SAM" id="Coils"/>
    </source>
</evidence>
<keyword evidence="1" id="KW-0175">Coiled coil</keyword>
<dbReference type="EMBL" id="CAJVQB010002750">
    <property type="protein sequence ID" value="CAG8585941.1"/>
    <property type="molecule type" value="Genomic_DNA"/>
</dbReference>
<gene>
    <name evidence="2" type="ORF">GMARGA_LOCUS6176</name>
</gene>
<reference evidence="2 3" key="1">
    <citation type="submission" date="2021-06" db="EMBL/GenBank/DDBJ databases">
        <authorList>
            <person name="Kallberg Y."/>
            <person name="Tangrot J."/>
            <person name="Rosling A."/>
        </authorList>
    </citation>
    <scope>NUCLEOTIDE SEQUENCE [LARGE SCALE GENOMIC DNA]</scope>
    <source>
        <strain evidence="2 3">120-4 pot B 10/14</strain>
    </source>
</reference>
<protein>
    <submittedName>
        <fullName evidence="2">42706_t:CDS:1</fullName>
    </submittedName>
</protein>
<organism evidence="2 3">
    <name type="scientific">Gigaspora margarita</name>
    <dbReference type="NCBI Taxonomy" id="4874"/>
    <lineage>
        <taxon>Eukaryota</taxon>
        <taxon>Fungi</taxon>
        <taxon>Fungi incertae sedis</taxon>
        <taxon>Mucoromycota</taxon>
        <taxon>Glomeromycotina</taxon>
        <taxon>Glomeromycetes</taxon>
        <taxon>Diversisporales</taxon>
        <taxon>Gigasporaceae</taxon>
        <taxon>Gigaspora</taxon>
    </lineage>
</organism>